<evidence type="ECO:0000313" key="2">
    <source>
        <dbReference type="Proteomes" id="UP001058003"/>
    </source>
</evidence>
<dbReference type="RefSeq" id="WP_211273821.1">
    <property type="nucleotide sequence ID" value="NZ_CP073767.1"/>
</dbReference>
<protein>
    <submittedName>
        <fullName evidence="1">Uncharacterized protein</fullName>
    </submittedName>
</protein>
<keyword evidence="2" id="KW-1185">Reference proteome</keyword>
<accession>A0A9Q9ICF1</accession>
<sequence>MPVRDVHLLALHEPYHSPRHPVPINGTIVHALTLLHPAVPQPDGGHMYRCLTEFPGRTEGCLVPLSTLTYELDGGRLWDDVADWEYVVDVLVELTRAEQCDAMHLGLPDHKVTMLVNGPETVYSFIEPDGGRSMRGPADRQREVDELTGKVHEFVARGGPFWPGNGLVPPPSRPVLPWYRPATRH</sequence>
<reference evidence="1" key="1">
    <citation type="submission" date="2021-04" db="EMBL/GenBank/DDBJ databases">
        <title>Dactylosporangium aurantiacum NRRL B-8018 full assembly.</title>
        <authorList>
            <person name="Hartkoorn R.C."/>
            <person name="Beaudoing E."/>
            <person name="Hot D."/>
        </authorList>
    </citation>
    <scope>NUCLEOTIDE SEQUENCE</scope>
    <source>
        <strain evidence="1">NRRL B-8018</strain>
    </source>
</reference>
<name>A0A9Q9ICF1_9ACTN</name>
<organism evidence="1 2">
    <name type="scientific">Dactylosporangium aurantiacum</name>
    <dbReference type="NCBI Taxonomy" id="35754"/>
    <lineage>
        <taxon>Bacteria</taxon>
        <taxon>Bacillati</taxon>
        <taxon>Actinomycetota</taxon>
        <taxon>Actinomycetes</taxon>
        <taxon>Micromonosporales</taxon>
        <taxon>Micromonosporaceae</taxon>
        <taxon>Dactylosporangium</taxon>
    </lineage>
</organism>
<gene>
    <name evidence="1" type="ORF">Daura_32420</name>
</gene>
<dbReference type="Proteomes" id="UP001058003">
    <property type="component" value="Chromosome"/>
</dbReference>
<dbReference type="EMBL" id="CP073767">
    <property type="protein sequence ID" value="UWZ51442.1"/>
    <property type="molecule type" value="Genomic_DNA"/>
</dbReference>
<dbReference type="KEGG" id="daur:Daura_32420"/>
<proteinExistence type="predicted"/>
<evidence type="ECO:0000313" key="1">
    <source>
        <dbReference type="EMBL" id="UWZ51442.1"/>
    </source>
</evidence>
<dbReference type="AlphaFoldDB" id="A0A9Q9ICF1"/>